<feature type="transmembrane region" description="Helical" evidence="2">
    <location>
        <begin position="720"/>
        <end position="738"/>
    </location>
</feature>
<feature type="transmembrane region" description="Helical" evidence="2">
    <location>
        <begin position="1177"/>
        <end position="1200"/>
    </location>
</feature>
<dbReference type="InterPro" id="IPR027463">
    <property type="entry name" value="AcrB_DN_DC_subdom"/>
</dbReference>
<keyword evidence="2" id="KW-0812">Transmembrane</keyword>
<dbReference type="Pfam" id="PF00873">
    <property type="entry name" value="ACR_tran"/>
    <property type="match status" value="2"/>
</dbReference>
<dbReference type="Gene3D" id="3.30.2090.10">
    <property type="entry name" value="Multidrug efflux transporter AcrB TolC docking domain, DN and DC subdomains"/>
    <property type="match status" value="3"/>
</dbReference>
<evidence type="ECO:0000256" key="1">
    <source>
        <dbReference type="SAM" id="Coils"/>
    </source>
</evidence>
<dbReference type="GO" id="GO:0042910">
    <property type="term" value="F:xenobiotic transmembrane transporter activity"/>
    <property type="evidence" value="ECO:0007669"/>
    <property type="project" value="TreeGrafter"/>
</dbReference>
<dbReference type="Gene3D" id="1.20.1640.10">
    <property type="entry name" value="Multidrug efflux transporter AcrB transmembrane domain"/>
    <property type="match status" value="3"/>
</dbReference>
<dbReference type="Gene3D" id="3.30.70.1430">
    <property type="entry name" value="Multidrug efflux transporter AcrB pore domain"/>
    <property type="match status" value="2"/>
</dbReference>
<feature type="transmembrane region" description="Helical" evidence="2">
    <location>
        <begin position="1048"/>
        <end position="1067"/>
    </location>
</feature>
<feature type="coiled-coil region" evidence="1">
    <location>
        <begin position="200"/>
        <end position="301"/>
    </location>
</feature>
<dbReference type="AlphaFoldDB" id="A0A1V1I171"/>
<dbReference type="EMBL" id="LN555523">
    <property type="protein sequence ID" value="CED93970.1"/>
    <property type="molecule type" value="Genomic_DNA"/>
</dbReference>
<evidence type="ECO:0000313" key="3">
    <source>
        <dbReference type="EMBL" id="CED93970.1"/>
    </source>
</evidence>
<reference evidence="3 4" key="1">
    <citation type="submission" date="2014-04" db="EMBL/GenBank/DDBJ databases">
        <authorList>
            <person name="Hornung B.V."/>
        </authorList>
    </citation>
    <scope>NUCLEOTIDE SEQUENCE [LARGE SCALE GENOMIC DNA]</scope>
    <source>
        <strain evidence="3 4">CRIB</strain>
    </source>
</reference>
<feature type="transmembrane region" description="Helical" evidence="2">
    <location>
        <begin position="1074"/>
        <end position="1094"/>
    </location>
</feature>
<dbReference type="Proteomes" id="UP000245622">
    <property type="component" value="Chromosome 1"/>
</dbReference>
<feature type="coiled-coil region" evidence="1">
    <location>
        <begin position="336"/>
        <end position="395"/>
    </location>
</feature>
<dbReference type="SUPFAM" id="SSF82866">
    <property type="entry name" value="Multidrug efflux transporter AcrB transmembrane domain"/>
    <property type="match status" value="2"/>
</dbReference>
<protein>
    <submittedName>
        <fullName evidence="3">Efflux pump</fullName>
    </submittedName>
</protein>
<evidence type="ECO:0000256" key="2">
    <source>
        <dbReference type="SAM" id="Phobius"/>
    </source>
</evidence>
<feature type="transmembrane region" description="Helical" evidence="2">
    <location>
        <begin position="534"/>
        <end position="553"/>
    </location>
</feature>
<dbReference type="Gene3D" id="3.30.70.1320">
    <property type="entry name" value="Multidrug efflux transporter AcrB pore domain like"/>
    <property type="match status" value="2"/>
</dbReference>
<feature type="transmembrane region" description="Helical" evidence="2">
    <location>
        <begin position="663"/>
        <end position="686"/>
    </location>
</feature>
<proteinExistence type="predicted"/>
<dbReference type="Gene3D" id="3.30.70.1440">
    <property type="entry name" value="Multidrug efflux transporter AcrB pore domain"/>
    <property type="match status" value="1"/>
</dbReference>
<name>A0A1V1I171_9FIRM</name>
<dbReference type="SUPFAM" id="SSF82693">
    <property type="entry name" value="Multidrug efflux transporter AcrB pore domain, PN1, PN2, PC1 and PC2 subdomains"/>
    <property type="match status" value="2"/>
</dbReference>
<dbReference type="InterPro" id="IPR001036">
    <property type="entry name" value="Acrflvin-R"/>
</dbReference>
<keyword evidence="2" id="KW-0472">Membrane</keyword>
<dbReference type="PRINTS" id="PR00702">
    <property type="entry name" value="ACRIFLAVINRP"/>
</dbReference>
<dbReference type="RefSeq" id="WP_180701531.1">
    <property type="nucleotide sequence ID" value="NZ_LN555523.1"/>
</dbReference>
<organism evidence="3 4">
    <name type="scientific">Romboutsia ilealis</name>
    <dbReference type="NCBI Taxonomy" id="1115758"/>
    <lineage>
        <taxon>Bacteria</taxon>
        <taxon>Bacillati</taxon>
        <taxon>Bacillota</taxon>
        <taxon>Clostridia</taxon>
        <taxon>Peptostreptococcales</taxon>
        <taxon>Peptostreptococcaceae</taxon>
        <taxon>Romboutsia</taxon>
    </lineage>
</organism>
<keyword evidence="4" id="KW-1185">Reference proteome</keyword>
<feature type="transmembrane region" description="Helical" evidence="2">
    <location>
        <begin position="1100"/>
        <end position="1125"/>
    </location>
</feature>
<dbReference type="SUPFAM" id="SSF82714">
    <property type="entry name" value="Multidrug efflux transporter AcrB TolC docking domain, DN and DC subdomains"/>
    <property type="match status" value="2"/>
</dbReference>
<dbReference type="GeneID" id="82205398"/>
<dbReference type="PANTHER" id="PTHR32063">
    <property type="match status" value="1"/>
</dbReference>
<feature type="transmembrane region" description="Helical" evidence="2">
    <location>
        <begin position="631"/>
        <end position="651"/>
    </location>
</feature>
<feature type="transmembrane region" description="Helical" evidence="2">
    <location>
        <begin position="560"/>
        <end position="580"/>
    </location>
</feature>
<dbReference type="PANTHER" id="PTHR32063:SF0">
    <property type="entry name" value="SWARMING MOTILITY PROTEIN SWRC"/>
    <property type="match status" value="1"/>
</dbReference>
<evidence type="ECO:0000313" key="4">
    <source>
        <dbReference type="Proteomes" id="UP000245622"/>
    </source>
</evidence>
<sequence length="1215" mass="132835">MIPKYSVKRPFTVAVAVVMVFILGIVSFFDMKTDLLPSIDLPYAMVLTQYPGASPEKVEMSVTKPIEQVVSTVSGVKNVSSTSSENASMVMIEFDQNVNMDSAILDVNSKLDLVKSSFEDGVGSSSVMKLNPDSMPVMMLSVDIKGMDIKELSNYVSENIVPKFERTNGVGSVSVTGLLEEKIQINLDNDKISSVNKKVKSKIDNEMAEQEKKLKDSQNQIANGKSQLEEQSKIQKENLVNAEVELQSAKIKLELLASQLTSQGMNKETLNKTIEDTSKALKDAENKLNDLQNELNNPSQNNEEYIMQIQARITVLNTTIENLKQGITTAKQGLEVLNSLDNIKEQEKQLKIAQNKVSEELNKASLELSQGESELKKASNELKAAKEQAYEASDMTNKITPEMISNIVMAQNFAMPAGYVSGDDSKHLVKVGDKLSSIEELENLLLFDINGVGKIYLKDVADISKVDNSEETYANINGNDGVMISLQKSSVSSTTEVTKNIGKTIDDIMKENDKVNITTLMDQGIYIEMIIDSVLDNLIVGGALAIIVLLVFLKSFRPTIIIALSIPISLFVSMVLMYFSNITLNIISLSGLSLGVGMLVDNSIVVIENISKMREKGMSAAKASVYGAKQVSGAIFASTLTTICVFLPIVFADGITKQIFTDMGLTIGYSLLSSLIVSLTVVPAMSSKLLEKVEKKPSILFDRLINLYEKALRWALKHKVIVILPVVVLLVFSVYKIGSMGTSFMPSMDSTEMSATLEMPIGSSKKDTIKMSDKIINNLMKIDDIETIGATDSTNSMLGQASDTTMSFFIKLKEDKKRSNTEIAKIIEERTKDFDCELKVSASNMDMGALAGSGIQVIIKGEDLDELKSMAIDISKEIKPIKGIKEITTGLENPSKETRIIVDKNKAMEYGLTTAQIYQTISNEIKTDTSSTILTIGRNDYPVIVSNGDSLTKNELKNLTITGTKDNEKVDVKISSIVSISDDESLSSISRENQSRYMTVTATIDSDYNVGLVGKEVKSKLDNYKVKDGYSIEIGGEMETISDAMGDLVLMIILAVVFVYLVMVAQFQSLLSPFIVMFTIPLAFTGGLLALLITGNDLSVVSMLGFLVLSGVVVNNGIVFVDYVNQLRATGMSKKEAIIETGRSRIRPILMTALTTILAMSTMALSNGMGAEMTQGLAIVSIGGLAYSTILTLVVIPILYDLMQRKEFRVIDIED</sequence>
<dbReference type="KEGG" id="ril:CRIB_1361"/>
<keyword evidence="2" id="KW-1133">Transmembrane helix</keyword>
<dbReference type="GO" id="GO:0005886">
    <property type="term" value="C:plasma membrane"/>
    <property type="evidence" value="ECO:0007669"/>
    <property type="project" value="TreeGrafter"/>
</dbReference>
<feature type="transmembrane region" description="Helical" evidence="2">
    <location>
        <begin position="1146"/>
        <end position="1165"/>
    </location>
</feature>
<gene>
    <name evidence="3" type="ORF">CRIB_1361</name>
</gene>
<accession>A0A1V1I171</accession>
<feature type="transmembrane region" description="Helical" evidence="2">
    <location>
        <begin position="12"/>
        <end position="29"/>
    </location>
</feature>
<feature type="transmembrane region" description="Helical" evidence="2">
    <location>
        <begin position="586"/>
        <end position="610"/>
    </location>
</feature>
<keyword evidence="1" id="KW-0175">Coiled coil</keyword>